<keyword evidence="2" id="KW-1185">Reference proteome</keyword>
<comment type="caution">
    <text evidence="1">The sequence shown here is derived from an EMBL/GenBank/DDBJ whole genome shotgun (WGS) entry which is preliminary data.</text>
</comment>
<proteinExistence type="predicted"/>
<dbReference type="Proteomes" id="UP000598174">
    <property type="component" value="Unassembled WGS sequence"/>
</dbReference>
<evidence type="ECO:0000313" key="1">
    <source>
        <dbReference type="EMBL" id="GIE14180.1"/>
    </source>
</evidence>
<accession>A0A919J5D0</accession>
<organism evidence="1 2">
    <name type="scientific">Paractinoplanes ferrugineus</name>
    <dbReference type="NCBI Taxonomy" id="113564"/>
    <lineage>
        <taxon>Bacteria</taxon>
        <taxon>Bacillati</taxon>
        <taxon>Actinomycetota</taxon>
        <taxon>Actinomycetes</taxon>
        <taxon>Micromonosporales</taxon>
        <taxon>Micromonosporaceae</taxon>
        <taxon>Paractinoplanes</taxon>
    </lineage>
</organism>
<reference evidence="1" key="1">
    <citation type="submission" date="2021-01" db="EMBL/GenBank/DDBJ databases">
        <title>Whole genome shotgun sequence of Actinoplanes ferrugineus NBRC 15555.</title>
        <authorList>
            <person name="Komaki H."/>
            <person name="Tamura T."/>
        </authorList>
    </citation>
    <scope>NUCLEOTIDE SEQUENCE</scope>
    <source>
        <strain evidence="1">NBRC 15555</strain>
    </source>
</reference>
<gene>
    <name evidence="1" type="ORF">Afe05nite_60200</name>
</gene>
<dbReference type="AlphaFoldDB" id="A0A919J5D0"/>
<name>A0A919J5D0_9ACTN</name>
<protein>
    <submittedName>
        <fullName evidence="1">Uncharacterized protein</fullName>
    </submittedName>
</protein>
<sequence length="88" mass="9799">MTADDDVDDGQTRVWLWAGLAPGSQYRFAAIGPYPSWQDAKDAADRAPNVLDFDGEIHSAWRVDETEPTADCKIHRIDEGDDTGDWFG</sequence>
<evidence type="ECO:0000313" key="2">
    <source>
        <dbReference type="Proteomes" id="UP000598174"/>
    </source>
</evidence>
<dbReference type="EMBL" id="BOMM01000052">
    <property type="protein sequence ID" value="GIE14180.1"/>
    <property type="molecule type" value="Genomic_DNA"/>
</dbReference>
<dbReference type="RefSeq" id="WP_203820595.1">
    <property type="nucleotide sequence ID" value="NZ_BAAABP010000015.1"/>
</dbReference>